<dbReference type="RefSeq" id="WP_077866286.1">
    <property type="nucleotide sequence ID" value="NZ_LZYZ01000006.1"/>
</dbReference>
<evidence type="ECO:0000313" key="4">
    <source>
        <dbReference type="Proteomes" id="UP000191154"/>
    </source>
</evidence>
<dbReference type="Proteomes" id="UP000191154">
    <property type="component" value="Unassembled WGS sequence"/>
</dbReference>
<dbReference type="PANTHER" id="PTHR38041:SF1">
    <property type="entry name" value="CHORISMATE MUTASE"/>
    <property type="match status" value="1"/>
</dbReference>
<dbReference type="GO" id="GO:0009697">
    <property type="term" value="P:salicylic acid biosynthetic process"/>
    <property type="evidence" value="ECO:0007669"/>
    <property type="project" value="TreeGrafter"/>
</dbReference>
<evidence type="ECO:0000259" key="2">
    <source>
        <dbReference type="PROSITE" id="PS51168"/>
    </source>
</evidence>
<dbReference type="PANTHER" id="PTHR38041">
    <property type="entry name" value="CHORISMATE MUTASE"/>
    <property type="match status" value="1"/>
</dbReference>
<evidence type="ECO:0000313" key="3">
    <source>
        <dbReference type="EMBL" id="OOM10603.1"/>
    </source>
</evidence>
<dbReference type="SMART" id="SM00830">
    <property type="entry name" value="CM_2"/>
    <property type="match status" value="1"/>
</dbReference>
<dbReference type="InterPro" id="IPR051331">
    <property type="entry name" value="Chorismate_mutase-related"/>
</dbReference>
<dbReference type="Gene3D" id="1.20.59.10">
    <property type="entry name" value="Chorismate mutase"/>
    <property type="match status" value="1"/>
</dbReference>
<dbReference type="EMBL" id="LZYZ01000006">
    <property type="protein sequence ID" value="OOM10603.1"/>
    <property type="molecule type" value="Genomic_DNA"/>
</dbReference>
<dbReference type="GO" id="GO:0004106">
    <property type="term" value="F:chorismate mutase activity"/>
    <property type="evidence" value="ECO:0007669"/>
    <property type="project" value="InterPro"/>
</dbReference>
<keyword evidence="1" id="KW-0413">Isomerase</keyword>
<organism evidence="3 4">
    <name type="scientific">Clostridium saccharobutylicum</name>
    <dbReference type="NCBI Taxonomy" id="169679"/>
    <lineage>
        <taxon>Bacteria</taxon>
        <taxon>Bacillati</taxon>
        <taxon>Bacillota</taxon>
        <taxon>Clostridia</taxon>
        <taxon>Eubacteriales</taxon>
        <taxon>Clostridiaceae</taxon>
        <taxon>Clostridium</taxon>
    </lineage>
</organism>
<protein>
    <submittedName>
        <fullName evidence="3">Salicylate biosynthesis protein PchB</fullName>
    </submittedName>
</protein>
<comment type="caution">
    <text evidence="3">The sequence shown here is derived from an EMBL/GenBank/DDBJ whole genome shotgun (WGS) entry which is preliminary data.</text>
</comment>
<dbReference type="InterPro" id="IPR036263">
    <property type="entry name" value="Chorismate_II_sf"/>
</dbReference>
<proteinExistence type="predicted"/>
<dbReference type="Pfam" id="PF01817">
    <property type="entry name" value="CM_2"/>
    <property type="match status" value="1"/>
</dbReference>
<sequence length="99" mass="11782">MKCENLEEVRENIDRIDRDIVKLIAERSKYVVQAANFKKGVEDVQAHQRVERVINKVRDLANDNDVNPDILENIYREMISSFINFELSEYEKLRQNEEV</sequence>
<accession>A0A1S8N2F7</accession>
<dbReference type="SUPFAM" id="SSF48600">
    <property type="entry name" value="Chorismate mutase II"/>
    <property type="match status" value="1"/>
</dbReference>
<dbReference type="GO" id="GO:0046417">
    <property type="term" value="P:chorismate metabolic process"/>
    <property type="evidence" value="ECO:0007669"/>
    <property type="project" value="InterPro"/>
</dbReference>
<feature type="domain" description="Chorismate mutase" evidence="2">
    <location>
        <begin position="1"/>
        <end position="90"/>
    </location>
</feature>
<dbReference type="InterPro" id="IPR036979">
    <property type="entry name" value="CM_dom_sf"/>
</dbReference>
<dbReference type="PROSITE" id="PS51168">
    <property type="entry name" value="CHORISMATE_MUT_2"/>
    <property type="match status" value="1"/>
</dbReference>
<gene>
    <name evidence="3" type="primary">pchB</name>
    <name evidence="3" type="ORF">CLOSAC_32240</name>
</gene>
<evidence type="ECO:0000256" key="1">
    <source>
        <dbReference type="ARBA" id="ARBA00023235"/>
    </source>
</evidence>
<reference evidence="3 4" key="1">
    <citation type="submission" date="2016-05" db="EMBL/GenBank/DDBJ databases">
        <title>Microbial solvent formation.</title>
        <authorList>
            <person name="Poehlein A."/>
            <person name="Montoya Solano J.D."/>
            <person name="Flitsch S."/>
            <person name="Krabben P."/>
            <person name="Duerre P."/>
            <person name="Daniel R."/>
        </authorList>
    </citation>
    <scope>NUCLEOTIDE SEQUENCE [LARGE SCALE GENOMIC DNA]</scope>
    <source>
        <strain evidence="3 4">L1-8</strain>
    </source>
</reference>
<dbReference type="AlphaFoldDB" id="A0A1S8N2F7"/>
<name>A0A1S8N2F7_CLOSA</name>
<dbReference type="InterPro" id="IPR002701">
    <property type="entry name" value="CM_II_prokaryot"/>
</dbReference>